<dbReference type="InterPro" id="IPR002577">
    <property type="entry name" value="HTH_HxlR"/>
</dbReference>
<keyword evidence="3" id="KW-0804">Transcription</keyword>
<feature type="domain" description="HTH hxlR-type" evidence="4">
    <location>
        <begin position="6"/>
        <end position="105"/>
    </location>
</feature>
<dbReference type="AlphaFoldDB" id="A0A1H9BNX1"/>
<reference evidence="6" key="1">
    <citation type="submission" date="2016-10" db="EMBL/GenBank/DDBJ databases">
        <authorList>
            <person name="Varghese N."/>
            <person name="Submissions S."/>
        </authorList>
    </citation>
    <scope>NUCLEOTIDE SEQUENCE [LARGE SCALE GENOMIC DNA]</scope>
    <source>
        <strain evidence="6">DSM 44437</strain>
    </source>
</reference>
<dbReference type="PROSITE" id="PS51118">
    <property type="entry name" value="HTH_HXLR"/>
    <property type="match status" value="1"/>
</dbReference>
<keyword evidence="2" id="KW-0238">DNA-binding</keyword>
<evidence type="ECO:0000313" key="5">
    <source>
        <dbReference type="EMBL" id="SEP90642.1"/>
    </source>
</evidence>
<dbReference type="PANTHER" id="PTHR33204">
    <property type="entry name" value="TRANSCRIPTIONAL REGULATOR, MARR FAMILY"/>
    <property type="match status" value="1"/>
</dbReference>
<proteinExistence type="predicted"/>
<dbReference type="Pfam" id="PF01638">
    <property type="entry name" value="HxlR"/>
    <property type="match status" value="1"/>
</dbReference>
<dbReference type="Proteomes" id="UP000199503">
    <property type="component" value="Unassembled WGS sequence"/>
</dbReference>
<keyword evidence="6" id="KW-1185">Reference proteome</keyword>
<dbReference type="Gene3D" id="1.10.10.10">
    <property type="entry name" value="Winged helix-like DNA-binding domain superfamily/Winged helix DNA-binding domain"/>
    <property type="match status" value="1"/>
</dbReference>
<dbReference type="InterPro" id="IPR036388">
    <property type="entry name" value="WH-like_DNA-bd_sf"/>
</dbReference>
<evidence type="ECO:0000313" key="6">
    <source>
        <dbReference type="Proteomes" id="UP000199503"/>
    </source>
</evidence>
<evidence type="ECO:0000259" key="4">
    <source>
        <dbReference type="PROSITE" id="PS51118"/>
    </source>
</evidence>
<evidence type="ECO:0000256" key="1">
    <source>
        <dbReference type="ARBA" id="ARBA00023015"/>
    </source>
</evidence>
<accession>A0A1H9BNX1</accession>
<protein>
    <submittedName>
        <fullName evidence="5">Transcriptional regulator, HxlR family</fullName>
    </submittedName>
</protein>
<dbReference type="STRING" id="65499.SAMN04488000_101619"/>
<evidence type="ECO:0000256" key="3">
    <source>
        <dbReference type="ARBA" id="ARBA00023163"/>
    </source>
</evidence>
<name>A0A1H9BNX1_9PSEU</name>
<keyword evidence="1" id="KW-0805">Transcription regulation</keyword>
<dbReference type="GO" id="GO:0003677">
    <property type="term" value="F:DNA binding"/>
    <property type="evidence" value="ECO:0007669"/>
    <property type="project" value="UniProtKB-KW"/>
</dbReference>
<organism evidence="5 6">
    <name type="scientific">Lentzea albida</name>
    <dbReference type="NCBI Taxonomy" id="65499"/>
    <lineage>
        <taxon>Bacteria</taxon>
        <taxon>Bacillati</taxon>
        <taxon>Actinomycetota</taxon>
        <taxon>Actinomycetes</taxon>
        <taxon>Pseudonocardiales</taxon>
        <taxon>Pseudonocardiaceae</taxon>
        <taxon>Lentzea</taxon>
    </lineage>
</organism>
<dbReference type="SUPFAM" id="SSF46785">
    <property type="entry name" value="Winged helix' DNA-binding domain"/>
    <property type="match status" value="1"/>
</dbReference>
<dbReference type="InterPro" id="IPR036390">
    <property type="entry name" value="WH_DNA-bd_sf"/>
</dbReference>
<gene>
    <name evidence="5" type="ORF">SAMN04488000_101619</name>
</gene>
<dbReference type="PANTHER" id="PTHR33204:SF37">
    <property type="entry name" value="HTH-TYPE TRANSCRIPTIONAL REGULATOR YODB"/>
    <property type="match status" value="1"/>
</dbReference>
<sequence length="114" mass="12855">MQVTMCPERAIMEHVTSRWGVLVLQALSNGEAWRFSELRRELEPASEKMLTQTLRTLERDGFVHREVYPVIPPHVEYSLTPLGKGAAGHLVALASWIADNQPEVAQAQARYDIS</sequence>
<evidence type="ECO:0000256" key="2">
    <source>
        <dbReference type="ARBA" id="ARBA00023125"/>
    </source>
</evidence>
<dbReference type="EMBL" id="FOFV01000001">
    <property type="protein sequence ID" value="SEP90642.1"/>
    <property type="molecule type" value="Genomic_DNA"/>
</dbReference>